<dbReference type="GO" id="GO:0015035">
    <property type="term" value="F:protein-disulfide reductase activity"/>
    <property type="evidence" value="ECO:0007669"/>
    <property type="project" value="UniProtKB-UniRule"/>
</dbReference>
<evidence type="ECO:0000256" key="7">
    <source>
        <dbReference type="PIRNR" id="PIRNR000077"/>
    </source>
</evidence>
<evidence type="ECO:0000256" key="6">
    <source>
        <dbReference type="NCBIfam" id="TIGR01068"/>
    </source>
</evidence>
<dbReference type="InterPro" id="IPR013766">
    <property type="entry name" value="Thioredoxin_domain"/>
</dbReference>
<keyword evidence="3" id="KW-0249">Electron transport</keyword>
<accession>A0A1F5SH83</accession>
<dbReference type="PROSITE" id="PS51352">
    <property type="entry name" value="THIOREDOXIN_2"/>
    <property type="match status" value="1"/>
</dbReference>
<comment type="caution">
    <text evidence="11">The sequence shown here is derived from an EMBL/GenBank/DDBJ whole genome shotgun (WGS) entry which is preliminary data.</text>
</comment>
<dbReference type="InterPro" id="IPR005746">
    <property type="entry name" value="Thioredoxin"/>
</dbReference>
<dbReference type="PANTHER" id="PTHR45663:SF11">
    <property type="entry name" value="GEO12009P1"/>
    <property type="match status" value="1"/>
</dbReference>
<sequence length="107" mass="11462">MSKQFTDANFLAEVIEASKTKPVLVDFFAAWCGPCKMQGPVIEEVSTAIGDKAIVGKVDTEAAPEVSSRYGIMSIPTLKIFKGGDEVETFVGLQSKEALLEALGRHA</sequence>
<keyword evidence="4 9" id="KW-1015">Disulfide bond</keyword>
<feature type="domain" description="Thioredoxin" evidence="10">
    <location>
        <begin position="1"/>
        <end position="107"/>
    </location>
</feature>
<dbReference type="PIRSF" id="PIRSF000077">
    <property type="entry name" value="Thioredoxin"/>
    <property type="match status" value="1"/>
</dbReference>
<dbReference type="InterPro" id="IPR036249">
    <property type="entry name" value="Thioredoxin-like_sf"/>
</dbReference>
<dbReference type="PROSITE" id="PS00194">
    <property type="entry name" value="THIOREDOXIN_1"/>
    <property type="match status" value="1"/>
</dbReference>
<feature type="site" description="Contributes to redox potential value" evidence="8">
    <location>
        <position position="34"/>
    </location>
</feature>
<dbReference type="Gene3D" id="3.40.30.10">
    <property type="entry name" value="Glutaredoxin"/>
    <property type="match status" value="1"/>
</dbReference>
<feature type="site" description="Contributes to redox potential value" evidence="8">
    <location>
        <position position="33"/>
    </location>
</feature>
<comment type="similarity">
    <text evidence="1 7">Belongs to the thioredoxin family.</text>
</comment>
<protein>
    <recommendedName>
        <fullName evidence="6 7">Thioredoxin</fullName>
    </recommendedName>
</protein>
<evidence type="ECO:0000313" key="11">
    <source>
        <dbReference type="EMBL" id="OGF25982.1"/>
    </source>
</evidence>
<reference evidence="11 12" key="1">
    <citation type="journal article" date="2016" name="Nat. Commun.">
        <title>Thousands of microbial genomes shed light on interconnected biogeochemical processes in an aquifer system.</title>
        <authorList>
            <person name="Anantharaman K."/>
            <person name="Brown C.T."/>
            <person name="Hug L.A."/>
            <person name="Sharon I."/>
            <person name="Castelle C.J."/>
            <person name="Probst A.J."/>
            <person name="Thomas B.C."/>
            <person name="Singh A."/>
            <person name="Wilkins M.J."/>
            <person name="Karaoz U."/>
            <person name="Brodie E.L."/>
            <person name="Williams K.H."/>
            <person name="Hubbard S.S."/>
            <person name="Banfield J.F."/>
        </authorList>
    </citation>
    <scope>NUCLEOTIDE SEQUENCE [LARGE SCALE GENOMIC DNA]</scope>
</reference>
<dbReference type="NCBIfam" id="TIGR01068">
    <property type="entry name" value="thioredoxin"/>
    <property type="match status" value="1"/>
</dbReference>
<evidence type="ECO:0000256" key="8">
    <source>
        <dbReference type="PIRSR" id="PIRSR000077-1"/>
    </source>
</evidence>
<evidence type="ECO:0000259" key="10">
    <source>
        <dbReference type="PROSITE" id="PS51352"/>
    </source>
</evidence>
<dbReference type="InterPro" id="IPR017937">
    <property type="entry name" value="Thioredoxin_CS"/>
</dbReference>
<dbReference type="STRING" id="1797994.A2227_05785"/>
<keyword evidence="2" id="KW-0813">Transport</keyword>
<evidence type="ECO:0000256" key="9">
    <source>
        <dbReference type="PIRSR" id="PIRSR000077-4"/>
    </source>
</evidence>
<gene>
    <name evidence="11" type="ORF">A2227_05785</name>
</gene>
<dbReference type="EMBL" id="MFGB01000018">
    <property type="protein sequence ID" value="OGF25982.1"/>
    <property type="molecule type" value="Genomic_DNA"/>
</dbReference>
<keyword evidence="5 9" id="KW-0676">Redox-active center</keyword>
<dbReference type="CDD" id="cd02947">
    <property type="entry name" value="TRX_family"/>
    <property type="match status" value="1"/>
</dbReference>
<organism evidence="11 12">
    <name type="scientific">Candidatus Falkowbacteria bacterium RIFOXYA2_FULL_47_19</name>
    <dbReference type="NCBI Taxonomy" id="1797994"/>
    <lineage>
        <taxon>Bacteria</taxon>
        <taxon>Candidatus Falkowiibacteriota</taxon>
    </lineage>
</organism>
<evidence type="ECO:0000256" key="2">
    <source>
        <dbReference type="ARBA" id="ARBA00022448"/>
    </source>
</evidence>
<evidence type="ECO:0000313" key="12">
    <source>
        <dbReference type="Proteomes" id="UP000178367"/>
    </source>
</evidence>
<feature type="site" description="Deprotonates C-terminal active site Cys" evidence="8">
    <location>
        <position position="26"/>
    </location>
</feature>
<dbReference type="FunFam" id="3.40.30.10:FF:000001">
    <property type="entry name" value="Thioredoxin"/>
    <property type="match status" value="1"/>
</dbReference>
<evidence type="ECO:0000256" key="1">
    <source>
        <dbReference type="ARBA" id="ARBA00008987"/>
    </source>
</evidence>
<feature type="disulfide bond" description="Redox-active" evidence="9">
    <location>
        <begin position="32"/>
        <end position="35"/>
    </location>
</feature>
<dbReference type="GO" id="GO:0005829">
    <property type="term" value="C:cytosol"/>
    <property type="evidence" value="ECO:0007669"/>
    <property type="project" value="TreeGrafter"/>
</dbReference>
<evidence type="ECO:0000256" key="5">
    <source>
        <dbReference type="ARBA" id="ARBA00023284"/>
    </source>
</evidence>
<feature type="active site" description="Nucleophile" evidence="8">
    <location>
        <position position="35"/>
    </location>
</feature>
<dbReference type="Pfam" id="PF00085">
    <property type="entry name" value="Thioredoxin"/>
    <property type="match status" value="1"/>
</dbReference>
<feature type="active site" description="Nucleophile" evidence="8">
    <location>
        <position position="32"/>
    </location>
</feature>
<name>A0A1F5SH83_9BACT</name>
<dbReference type="AlphaFoldDB" id="A0A1F5SH83"/>
<dbReference type="PRINTS" id="PR00421">
    <property type="entry name" value="THIOREDOXIN"/>
</dbReference>
<dbReference type="Proteomes" id="UP000178367">
    <property type="component" value="Unassembled WGS sequence"/>
</dbReference>
<evidence type="ECO:0000256" key="3">
    <source>
        <dbReference type="ARBA" id="ARBA00022982"/>
    </source>
</evidence>
<evidence type="ECO:0000256" key="4">
    <source>
        <dbReference type="ARBA" id="ARBA00023157"/>
    </source>
</evidence>
<dbReference type="PANTHER" id="PTHR45663">
    <property type="entry name" value="GEO12009P1"/>
    <property type="match status" value="1"/>
</dbReference>
<dbReference type="GO" id="GO:0045454">
    <property type="term" value="P:cell redox homeostasis"/>
    <property type="evidence" value="ECO:0007669"/>
    <property type="project" value="TreeGrafter"/>
</dbReference>
<dbReference type="SUPFAM" id="SSF52833">
    <property type="entry name" value="Thioredoxin-like"/>
    <property type="match status" value="1"/>
</dbReference>
<proteinExistence type="inferred from homology"/>